<proteinExistence type="predicted"/>
<protein>
    <submittedName>
        <fullName evidence="1">DUF4885 domain-containing protein</fullName>
    </submittedName>
</protein>
<dbReference type="KEGG" id="asui:ASUIS_2122"/>
<organism evidence="1 2">
    <name type="scientific">Arcobacter suis CECT 7833</name>
    <dbReference type="NCBI Taxonomy" id="663365"/>
    <lineage>
        <taxon>Bacteria</taxon>
        <taxon>Pseudomonadati</taxon>
        <taxon>Campylobacterota</taxon>
        <taxon>Epsilonproteobacteria</taxon>
        <taxon>Campylobacterales</taxon>
        <taxon>Arcobacteraceae</taxon>
        <taxon>Arcobacter</taxon>
    </lineage>
</organism>
<dbReference type="InterPro" id="IPR032617">
    <property type="entry name" value="DUF4885"/>
</dbReference>
<sequence length="451" mass="51756">MTINSNTQSFSSLNGAIKVTQIAQSESSSTIQTKKLTDSVSVNINSNTEPLKEETVIQARNGYVNPELEARIKILNDYYPKIIEENNQFENPYTHIWDKYYNTYSPYYIEGLTKEERNAAHSNEFDFQRWGKDNGSHDFRDPMFRNRDNSSFYDDVDVASRKAFDREKVNGQFKSLLNKYNISIPQDTKLSFTIDPNTLKATVIGTDDETLAKSIEDVINTADNAKQLFLHISSSISDDSSQYNAESSSKYGLVQNIKDVTGYNLKDLEIKDGKFVTEDGTDVFQIYAKKINENPNKSDFVKQMTIASYGERLSELAQNGFDSVPDLVLSIDYQNGSFYDVKQSENFGTEKSGWINELKQARKNEELAHKGEEYESQYLDTTQFTKKYNDIDLTSKKNTIKNDEQHILSKDELMLKYLLGYEKETKNEDINTLAEKLKKMNEKNKIDNNIS</sequence>
<keyword evidence="2" id="KW-1185">Reference proteome</keyword>
<dbReference type="Proteomes" id="UP000263040">
    <property type="component" value="Chromosome"/>
</dbReference>
<gene>
    <name evidence="1" type="ORF">ASUIS_2122</name>
</gene>
<dbReference type="Pfam" id="PF16226">
    <property type="entry name" value="DUF4885"/>
    <property type="match status" value="1"/>
</dbReference>
<accession>A0AAD0SSV2</accession>
<evidence type="ECO:0000313" key="2">
    <source>
        <dbReference type="Proteomes" id="UP000263040"/>
    </source>
</evidence>
<dbReference type="AlphaFoldDB" id="A0AAD0SSV2"/>
<dbReference type="EMBL" id="CP032100">
    <property type="protein sequence ID" value="AXX90559.1"/>
    <property type="molecule type" value="Genomic_DNA"/>
</dbReference>
<evidence type="ECO:0000313" key="1">
    <source>
        <dbReference type="EMBL" id="AXX90559.1"/>
    </source>
</evidence>
<name>A0AAD0SSV2_9BACT</name>
<reference evidence="1 2" key="1">
    <citation type="submission" date="2018-08" db="EMBL/GenBank/DDBJ databases">
        <title>Complete genome of the Arcobacter suis type strain LMG 26152.</title>
        <authorList>
            <person name="Miller W.G."/>
            <person name="Yee E."/>
            <person name="Bono J.L."/>
        </authorList>
    </citation>
    <scope>NUCLEOTIDE SEQUENCE [LARGE SCALE GENOMIC DNA]</scope>
    <source>
        <strain evidence="1 2">CECT 7833</strain>
    </source>
</reference>
<dbReference type="RefSeq" id="WP_118887145.1">
    <property type="nucleotide sequence ID" value="NZ_CP032100.1"/>
</dbReference>